<comment type="caution">
    <text evidence="1">The sequence shown here is derived from an EMBL/GenBank/DDBJ whole genome shotgun (WGS) entry which is preliminary data.</text>
</comment>
<accession>A0ABQ7AMJ7</accession>
<dbReference type="Proteomes" id="UP000266723">
    <property type="component" value="Unassembled WGS sequence"/>
</dbReference>
<keyword evidence="2" id="KW-1185">Reference proteome</keyword>
<protein>
    <submittedName>
        <fullName evidence="1">Uncharacterized protein</fullName>
    </submittedName>
</protein>
<reference evidence="1 2" key="1">
    <citation type="journal article" date="2020" name="BMC Genomics">
        <title>Intraspecific diversification of the crop wild relative Brassica cretica Lam. using demographic model selection.</title>
        <authorList>
            <person name="Kioukis A."/>
            <person name="Michalopoulou V.A."/>
            <person name="Briers L."/>
            <person name="Pirintsos S."/>
            <person name="Studholme D.J."/>
            <person name="Pavlidis P."/>
            <person name="Sarris P.F."/>
        </authorList>
    </citation>
    <scope>NUCLEOTIDE SEQUENCE [LARGE SCALE GENOMIC DNA]</scope>
    <source>
        <strain evidence="2">cv. PFS-1207/04</strain>
    </source>
</reference>
<dbReference type="InterPro" id="IPR015422">
    <property type="entry name" value="PyrdxlP-dep_Trfase_small"/>
</dbReference>
<gene>
    <name evidence="1" type="ORF">DY000_02057065</name>
</gene>
<dbReference type="Gene3D" id="3.90.1150.10">
    <property type="entry name" value="Aspartate Aminotransferase, domain 1"/>
    <property type="match status" value="1"/>
</dbReference>
<name>A0ABQ7AMJ7_BRACR</name>
<evidence type="ECO:0000313" key="2">
    <source>
        <dbReference type="Proteomes" id="UP000266723"/>
    </source>
</evidence>
<sequence>MRHSVEFSCERLKDIPCLFCPKKPESCSYLWVKLDTSMLVNIKNDFEFCMKLVSEESVLLIPGVALGADNWVIRGNRVGEILFTEQAYSDMAESFNAKFRLQADMFILLNRYISTDDEKN</sequence>
<dbReference type="SUPFAM" id="SSF53383">
    <property type="entry name" value="PLP-dependent transferases"/>
    <property type="match status" value="1"/>
</dbReference>
<dbReference type="PANTHER" id="PTHR45744">
    <property type="entry name" value="TYROSINE AMINOTRANSFERASE"/>
    <property type="match status" value="1"/>
</dbReference>
<organism evidence="1 2">
    <name type="scientific">Brassica cretica</name>
    <name type="common">Mustard</name>
    <dbReference type="NCBI Taxonomy" id="69181"/>
    <lineage>
        <taxon>Eukaryota</taxon>
        <taxon>Viridiplantae</taxon>
        <taxon>Streptophyta</taxon>
        <taxon>Embryophyta</taxon>
        <taxon>Tracheophyta</taxon>
        <taxon>Spermatophyta</taxon>
        <taxon>Magnoliopsida</taxon>
        <taxon>eudicotyledons</taxon>
        <taxon>Gunneridae</taxon>
        <taxon>Pentapetalae</taxon>
        <taxon>rosids</taxon>
        <taxon>malvids</taxon>
        <taxon>Brassicales</taxon>
        <taxon>Brassicaceae</taxon>
        <taxon>Brassiceae</taxon>
        <taxon>Brassica</taxon>
    </lineage>
</organism>
<proteinExistence type="predicted"/>
<dbReference type="PANTHER" id="PTHR45744:SF33">
    <property type="entry name" value="AMINOTRANSFERASE CLASS I_CLASSII DOMAIN-CONTAINING PROTEIN"/>
    <property type="match status" value="1"/>
</dbReference>
<dbReference type="EMBL" id="QGKV02002055">
    <property type="protein sequence ID" value="KAF3498926.1"/>
    <property type="molecule type" value="Genomic_DNA"/>
</dbReference>
<evidence type="ECO:0000313" key="1">
    <source>
        <dbReference type="EMBL" id="KAF3498926.1"/>
    </source>
</evidence>
<dbReference type="InterPro" id="IPR015424">
    <property type="entry name" value="PyrdxlP-dep_Trfase"/>
</dbReference>